<dbReference type="AlphaFoldDB" id="A0AAD0SRQ0"/>
<dbReference type="EMBL" id="CP032100">
    <property type="protein sequence ID" value="AXX90444.1"/>
    <property type="molecule type" value="Genomic_DNA"/>
</dbReference>
<gene>
    <name evidence="2" type="ORF">ASUIS_1983</name>
</gene>
<dbReference type="InterPro" id="IPR029044">
    <property type="entry name" value="Nucleotide-diphossugar_trans"/>
</dbReference>
<accession>A0AAD0SRQ0</accession>
<dbReference type="Pfam" id="PF00535">
    <property type="entry name" value="Glycos_transf_2"/>
    <property type="match status" value="1"/>
</dbReference>
<dbReference type="KEGG" id="asui:ASUIS_1983"/>
<reference evidence="2 3" key="1">
    <citation type="submission" date="2018-08" db="EMBL/GenBank/DDBJ databases">
        <title>Complete genome of the Arcobacter suis type strain LMG 26152.</title>
        <authorList>
            <person name="Miller W.G."/>
            <person name="Yee E."/>
            <person name="Bono J.L."/>
        </authorList>
    </citation>
    <scope>NUCLEOTIDE SEQUENCE [LARGE SCALE GENOMIC DNA]</scope>
    <source>
        <strain evidence="2 3">CECT 7833</strain>
    </source>
</reference>
<proteinExistence type="predicted"/>
<name>A0AAD0SRQ0_9BACT</name>
<dbReference type="Gene3D" id="3.90.550.10">
    <property type="entry name" value="Spore Coat Polysaccharide Biosynthesis Protein SpsA, Chain A"/>
    <property type="match status" value="1"/>
</dbReference>
<protein>
    <submittedName>
        <fullName evidence="2">Glycosyltransferase, family 2</fullName>
    </submittedName>
</protein>
<evidence type="ECO:0000313" key="2">
    <source>
        <dbReference type="EMBL" id="AXX90444.1"/>
    </source>
</evidence>
<dbReference type="PANTHER" id="PTHR43685:SF2">
    <property type="entry name" value="GLYCOSYLTRANSFERASE 2-LIKE DOMAIN-CONTAINING PROTEIN"/>
    <property type="match status" value="1"/>
</dbReference>
<evidence type="ECO:0000259" key="1">
    <source>
        <dbReference type="Pfam" id="PF00535"/>
    </source>
</evidence>
<evidence type="ECO:0000313" key="3">
    <source>
        <dbReference type="Proteomes" id="UP000263040"/>
    </source>
</evidence>
<sequence>MKKIAVLLASYNGTKYIKEQVDSILNQKDLEVTIFVSDDLSTDGTLEYLQNTYKDNKKLVYLESNQKFGGAAKNFYRLIRDVDFSAFDYVSLADQDDIWYEDKLLRAVKTMEEEQIDAYSSNVLAFWEDGKRVLINKSQAQKKYDFLFSSAGPGCTYVMKKNFLIDFKGQMLEKYSLLEKIDLHDWLLYAYARANDYRWFVDNIPSMLYRQHSNNEFGANSGFKAFKKRWLNARNGWYREQILNTASFCDYSNNITNSIKNNNFFDRLHILRNILQLRKKISESIVLFLMLIVPGFK</sequence>
<dbReference type="RefSeq" id="WP_118887035.1">
    <property type="nucleotide sequence ID" value="NZ_CP032100.1"/>
</dbReference>
<keyword evidence="3" id="KW-1185">Reference proteome</keyword>
<dbReference type="Proteomes" id="UP000263040">
    <property type="component" value="Chromosome"/>
</dbReference>
<feature type="domain" description="Glycosyltransferase 2-like" evidence="1">
    <location>
        <begin position="6"/>
        <end position="135"/>
    </location>
</feature>
<organism evidence="2 3">
    <name type="scientific">Arcobacter suis CECT 7833</name>
    <dbReference type="NCBI Taxonomy" id="663365"/>
    <lineage>
        <taxon>Bacteria</taxon>
        <taxon>Pseudomonadati</taxon>
        <taxon>Campylobacterota</taxon>
        <taxon>Epsilonproteobacteria</taxon>
        <taxon>Campylobacterales</taxon>
        <taxon>Arcobacteraceae</taxon>
        <taxon>Arcobacter</taxon>
    </lineage>
</organism>
<dbReference type="SUPFAM" id="SSF53448">
    <property type="entry name" value="Nucleotide-diphospho-sugar transferases"/>
    <property type="match status" value="1"/>
</dbReference>
<dbReference type="InterPro" id="IPR001173">
    <property type="entry name" value="Glyco_trans_2-like"/>
</dbReference>
<dbReference type="PANTHER" id="PTHR43685">
    <property type="entry name" value="GLYCOSYLTRANSFERASE"/>
    <property type="match status" value="1"/>
</dbReference>
<dbReference type="InterPro" id="IPR050834">
    <property type="entry name" value="Glycosyltransf_2"/>
</dbReference>